<comment type="caution">
    <text evidence="4">The sequence shown here is derived from an EMBL/GenBank/DDBJ whole genome shotgun (WGS) entry which is preliminary data.</text>
</comment>
<evidence type="ECO:0000313" key="4">
    <source>
        <dbReference type="EMBL" id="KAK7335462.1"/>
    </source>
</evidence>
<name>A0AAN9QHF2_PHACN</name>
<evidence type="ECO:0000256" key="1">
    <source>
        <dbReference type="ARBA" id="ARBA00009861"/>
    </source>
</evidence>
<accession>A0AAN9QHF2</accession>
<gene>
    <name evidence="4" type="ORF">VNO80_27313</name>
</gene>
<evidence type="ECO:0000313" key="5">
    <source>
        <dbReference type="Proteomes" id="UP001374584"/>
    </source>
</evidence>
<dbReference type="PANTHER" id="PTHR31642">
    <property type="entry name" value="TRICHOTHECENE 3-O-ACETYLTRANSFERASE"/>
    <property type="match status" value="1"/>
</dbReference>
<proteinExistence type="inferred from homology"/>
<dbReference type="InterPro" id="IPR050317">
    <property type="entry name" value="Plant_Fungal_Acyltransferase"/>
</dbReference>
<dbReference type="AlphaFoldDB" id="A0AAN9QHF2"/>
<evidence type="ECO:0000256" key="2">
    <source>
        <dbReference type="ARBA" id="ARBA00022679"/>
    </source>
</evidence>
<keyword evidence="2" id="KW-0808">Transferase</keyword>
<dbReference type="FunFam" id="3.30.559.10:FF:000008">
    <property type="entry name" value="Tryptamine hydroxycinnamoyl transferase"/>
    <property type="match status" value="1"/>
</dbReference>
<dbReference type="GO" id="GO:0016747">
    <property type="term" value="F:acyltransferase activity, transferring groups other than amino-acyl groups"/>
    <property type="evidence" value="ECO:0007669"/>
    <property type="project" value="TreeGrafter"/>
</dbReference>
<organism evidence="4 5">
    <name type="scientific">Phaseolus coccineus</name>
    <name type="common">Scarlet runner bean</name>
    <name type="synonym">Phaseolus multiflorus</name>
    <dbReference type="NCBI Taxonomy" id="3886"/>
    <lineage>
        <taxon>Eukaryota</taxon>
        <taxon>Viridiplantae</taxon>
        <taxon>Streptophyta</taxon>
        <taxon>Embryophyta</taxon>
        <taxon>Tracheophyta</taxon>
        <taxon>Spermatophyta</taxon>
        <taxon>Magnoliopsida</taxon>
        <taxon>eudicotyledons</taxon>
        <taxon>Gunneridae</taxon>
        <taxon>Pentapetalae</taxon>
        <taxon>rosids</taxon>
        <taxon>fabids</taxon>
        <taxon>Fabales</taxon>
        <taxon>Fabaceae</taxon>
        <taxon>Papilionoideae</taxon>
        <taxon>50 kb inversion clade</taxon>
        <taxon>NPAAA clade</taxon>
        <taxon>indigoferoid/millettioid clade</taxon>
        <taxon>Phaseoleae</taxon>
        <taxon>Phaseolus</taxon>
    </lineage>
</organism>
<sequence>MITVKESIMVQPVEATPRKVLWISDPDLLVGNYHTPSVYFYNPNGASNFFHPNILKEALSKTLVLFYPMAARLRHGDDHRMEIYCDGQGVLFVEAHATVAMDHFTHNLHHRNLIPAVDYSAGIETYPLVVLQVTYFKCGGVSIGVGIEHHVADGESGLHFINSWSNVARGIPISVPPFIDRSLLRPRDSPQPAFPHHEYQLSPPITTTTNNNNTTVVPSILKLSRDQLNILKGKSKEDGNTINYSTYEMLAAHIWRSACKARGLPEDQETRLYIPIDGRSRLQPPLPPGYLGNAIFSTIPKALAGDLVSKPTWYAANQIHNAIMRMDNEYFRSALDYLQVQPDLNALVRGAHTFGCPNVGINSWAKFPIYDADFGWGRLVFMRPGWIIHEGLAIIIPSSTNDGSLYLAMALPPHHMKLFQEFLYII</sequence>
<keyword evidence="5" id="KW-1185">Reference proteome</keyword>
<dbReference type="Gene3D" id="3.30.559.10">
    <property type="entry name" value="Chloramphenicol acetyltransferase-like domain"/>
    <property type="match status" value="2"/>
</dbReference>
<dbReference type="Pfam" id="PF02458">
    <property type="entry name" value="Transferase"/>
    <property type="match status" value="1"/>
</dbReference>
<comment type="similarity">
    <text evidence="1">Belongs to the plant acyltransferase family.</text>
</comment>
<dbReference type="InterPro" id="IPR023213">
    <property type="entry name" value="CAT-like_dom_sf"/>
</dbReference>
<reference evidence="4 5" key="1">
    <citation type="submission" date="2024-01" db="EMBL/GenBank/DDBJ databases">
        <title>The genomes of 5 underutilized Papilionoideae crops provide insights into root nodulation and disease resistanc.</title>
        <authorList>
            <person name="Jiang F."/>
        </authorList>
    </citation>
    <scope>NUCLEOTIDE SEQUENCE [LARGE SCALE GENOMIC DNA]</scope>
    <source>
        <strain evidence="4">JINMINGXINNONG_FW02</strain>
        <tissue evidence="4">Leaves</tissue>
    </source>
</reference>
<dbReference type="Proteomes" id="UP001374584">
    <property type="component" value="Unassembled WGS sequence"/>
</dbReference>
<evidence type="ECO:0000256" key="3">
    <source>
        <dbReference type="ARBA" id="ARBA00023315"/>
    </source>
</evidence>
<evidence type="ECO:0008006" key="6">
    <source>
        <dbReference type="Google" id="ProtNLM"/>
    </source>
</evidence>
<keyword evidence="3" id="KW-0012">Acyltransferase</keyword>
<protein>
    <recommendedName>
        <fullName evidence="6">Shikimate O-hydroxycinnamoyltransferase</fullName>
    </recommendedName>
</protein>
<dbReference type="PANTHER" id="PTHR31642:SF307">
    <property type="entry name" value="SHIKIMATE_QUINATE HYDROXYCINNAMOYLTRANSFERASE"/>
    <property type="match status" value="1"/>
</dbReference>
<dbReference type="EMBL" id="JAYMYR010000010">
    <property type="protein sequence ID" value="KAK7335462.1"/>
    <property type="molecule type" value="Genomic_DNA"/>
</dbReference>